<comment type="subcellular location">
    <subcellularLocation>
        <location evidence="1">Cell membrane</location>
        <topology evidence="1">Multi-pass membrane protein</topology>
    </subcellularLocation>
</comment>
<dbReference type="PANTHER" id="PTHR33452:SF1">
    <property type="entry name" value="INNER MEMBRANE PROTEIN YPHA-RELATED"/>
    <property type="match status" value="1"/>
</dbReference>
<proteinExistence type="inferred from homology"/>
<accession>A0A9J6P8S9</accession>
<protein>
    <submittedName>
        <fullName evidence="8">DoxX family protein</fullName>
    </submittedName>
</protein>
<comment type="similarity">
    <text evidence="2">Belongs to the DoxX family.</text>
</comment>
<evidence type="ECO:0000256" key="3">
    <source>
        <dbReference type="ARBA" id="ARBA00022475"/>
    </source>
</evidence>
<keyword evidence="9" id="KW-1185">Reference proteome</keyword>
<evidence type="ECO:0000256" key="5">
    <source>
        <dbReference type="ARBA" id="ARBA00022989"/>
    </source>
</evidence>
<dbReference type="Pfam" id="PF07681">
    <property type="entry name" value="DoxX"/>
    <property type="match status" value="1"/>
</dbReference>
<evidence type="ECO:0000256" key="7">
    <source>
        <dbReference type="SAM" id="Phobius"/>
    </source>
</evidence>
<dbReference type="RefSeq" id="WP_269332149.1">
    <property type="nucleotide sequence ID" value="NZ_JAMZFT010000002.1"/>
</dbReference>
<reference evidence="8" key="1">
    <citation type="submission" date="2022-06" db="EMBL/GenBank/DDBJ databases">
        <title>Isolation and Genomics of Futiania mangrovii gen. nov., sp. nov., a Rare and Metabolically-versatile member in the Class Alphaproteobacteria.</title>
        <authorList>
            <person name="Liu L."/>
            <person name="Huang W.-C."/>
            <person name="Pan J."/>
            <person name="Li J."/>
            <person name="Huang Y."/>
            <person name="Du H."/>
            <person name="Liu Y."/>
            <person name="Li M."/>
        </authorList>
    </citation>
    <scope>NUCLEOTIDE SEQUENCE</scope>
    <source>
        <strain evidence="8">FT118</strain>
    </source>
</reference>
<keyword evidence="3" id="KW-1003">Cell membrane</keyword>
<evidence type="ECO:0000313" key="9">
    <source>
        <dbReference type="Proteomes" id="UP001055804"/>
    </source>
</evidence>
<dbReference type="AlphaFoldDB" id="A0A9J6P8S9"/>
<comment type="caution">
    <text evidence="8">The sequence shown here is derived from an EMBL/GenBank/DDBJ whole genome shotgun (WGS) entry which is preliminary data.</text>
</comment>
<sequence length="147" mass="15402">MSTHDTTPAPALHDLGDLVIRASAGLILVPHGAQKLFGAFGGYGLDGTAQFFSTQLGLEPAFLLALLVGVTEFFGGIALAAGLLTRIAALGIVVLMAVAAFHVHLGNGFFWTNGGYEYPLLWGLVALGYVLRGGNRYSLDRKFGLPA</sequence>
<evidence type="ECO:0000256" key="2">
    <source>
        <dbReference type="ARBA" id="ARBA00006679"/>
    </source>
</evidence>
<keyword evidence="6 7" id="KW-0472">Membrane</keyword>
<feature type="transmembrane region" description="Helical" evidence="7">
    <location>
        <begin position="87"/>
        <end position="110"/>
    </location>
</feature>
<name>A0A9J6P8S9_9PROT</name>
<evidence type="ECO:0000256" key="4">
    <source>
        <dbReference type="ARBA" id="ARBA00022692"/>
    </source>
</evidence>
<dbReference type="InterPro" id="IPR051907">
    <property type="entry name" value="DoxX-like_oxidoreductase"/>
</dbReference>
<evidence type="ECO:0000256" key="6">
    <source>
        <dbReference type="ARBA" id="ARBA00023136"/>
    </source>
</evidence>
<dbReference type="Proteomes" id="UP001055804">
    <property type="component" value="Unassembled WGS sequence"/>
</dbReference>
<dbReference type="InterPro" id="IPR032808">
    <property type="entry name" value="DoxX"/>
</dbReference>
<feature type="transmembrane region" description="Helical" evidence="7">
    <location>
        <begin position="116"/>
        <end position="132"/>
    </location>
</feature>
<dbReference type="PANTHER" id="PTHR33452">
    <property type="entry name" value="OXIDOREDUCTASE CATD-RELATED"/>
    <property type="match status" value="1"/>
</dbReference>
<keyword evidence="5 7" id="KW-1133">Transmembrane helix</keyword>
<keyword evidence="4 7" id="KW-0812">Transmembrane</keyword>
<dbReference type="EMBL" id="JAMZFT010000002">
    <property type="protein sequence ID" value="MCP1336180.1"/>
    <property type="molecule type" value="Genomic_DNA"/>
</dbReference>
<evidence type="ECO:0000256" key="1">
    <source>
        <dbReference type="ARBA" id="ARBA00004651"/>
    </source>
</evidence>
<gene>
    <name evidence="8" type="ORF">NJQ99_07165</name>
</gene>
<dbReference type="GO" id="GO:0005886">
    <property type="term" value="C:plasma membrane"/>
    <property type="evidence" value="ECO:0007669"/>
    <property type="project" value="UniProtKB-SubCell"/>
</dbReference>
<organism evidence="8 9">
    <name type="scientific">Futiania mangrovi</name>
    <dbReference type="NCBI Taxonomy" id="2959716"/>
    <lineage>
        <taxon>Bacteria</taxon>
        <taxon>Pseudomonadati</taxon>
        <taxon>Pseudomonadota</taxon>
        <taxon>Alphaproteobacteria</taxon>
        <taxon>Futianiales</taxon>
        <taxon>Futianiaceae</taxon>
        <taxon>Futiania</taxon>
    </lineage>
</organism>
<feature type="transmembrane region" description="Helical" evidence="7">
    <location>
        <begin position="61"/>
        <end position="80"/>
    </location>
</feature>
<evidence type="ECO:0000313" key="8">
    <source>
        <dbReference type="EMBL" id="MCP1336180.1"/>
    </source>
</evidence>